<dbReference type="SFLD" id="SFLDG01384">
    <property type="entry name" value="thioether_bond_formation_requi"/>
    <property type="match status" value="1"/>
</dbReference>
<dbReference type="SUPFAM" id="SSF102114">
    <property type="entry name" value="Radical SAM enzymes"/>
    <property type="match status" value="1"/>
</dbReference>
<keyword evidence="6" id="KW-0411">Iron-sulfur</keyword>
<evidence type="ECO:0000256" key="5">
    <source>
        <dbReference type="ARBA" id="ARBA00023004"/>
    </source>
</evidence>
<evidence type="ECO:0000256" key="4">
    <source>
        <dbReference type="ARBA" id="ARBA00022723"/>
    </source>
</evidence>
<dbReference type="SFLD" id="SFLDG01067">
    <property type="entry name" value="SPASM/twitch_domain_containing"/>
    <property type="match status" value="1"/>
</dbReference>
<comment type="caution">
    <text evidence="9">The sequence shown here is derived from an EMBL/GenBank/DDBJ whole genome shotgun (WGS) entry which is preliminary data.</text>
</comment>
<evidence type="ECO:0000313" key="10">
    <source>
        <dbReference type="Proteomes" id="UP000526184"/>
    </source>
</evidence>
<dbReference type="InterPro" id="IPR023867">
    <property type="entry name" value="Sulphatase_maturase_rSAM"/>
</dbReference>
<dbReference type="SFLD" id="SFLDG01072">
    <property type="entry name" value="dehydrogenase_like"/>
    <property type="match status" value="1"/>
</dbReference>
<evidence type="ECO:0000313" key="9">
    <source>
        <dbReference type="EMBL" id="NYV27326.1"/>
    </source>
</evidence>
<dbReference type="CDD" id="cd21120">
    <property type="entry name" value="SPASM_anSME"/>
    <property type="match status" value="1"/>
</dbReference>
<protein>
    <submittedName>
        <fullName evidence="9">Anaerobic sulfatase maturase</fullName>
    </submittedName>
</protein>
<dbReference type="SFLD" id="SFLDS00029">
    <property type="entry name" value="Radical_SAM"/>
    <property type="match status" value="1"/>
</dbReference>
<evidence type="ECO:0000259" key="8">
    <source>
        <dbReference type="PROSITE" id="PS51918"/>
    </source>
</evidence>
<evidence type="ECO:0000256" key="1">
    <source>
        <dbReference type="ARBA" id="ARBA00001966"/>
    </source>
</evidence>
<dbReference type="InterPro" id="IPR034485">
    <property type="entry name" value="Anaerobic_Cys-type_sulfatase-m"/>
</dbReference>
<dbReference type="InterPro" id="IPR013785">
    <property type="entry name" value="Aldolase_TIM"/>
</dbReference>
<dbReference type="InterPro" id="IPR058240">
    <property type="entry name" value="rSAM_sf"/>
</dbReference>
<dbReference type="GO" id="GO:0046872">
    <property type="term" value="F:metal ion binding"/>
    <property type="evidence" value="ECO:0007669"/>
    <property type="project" value="UniProtKB-KW"/>
</dbReference>
<dbReference type="AlphaFoldDB" id="A0A7Z0PDQ3"/>
<dbReference type="CDD" id="cd01335">
    <property type="entry name" value="Radical_SAM"/>
    <property type="match status" value="1"/>
</dbReference>
<accession>A0A7Z0PDQ3</accession>
<dbReference type="Gene3D" id="3.20.20.70">
    <property type="entry name" value="Aldolase class I"/>
    <property type="match status" value="1"/>
</dbReference>
<comment type="cofactor">
    <cofactor evidence="1">
        <name>[4Fe-4S] cluster</name>
        <dbReference type="ChEBI" id="CHEBI:49883"/>
    </cofactor>
</comment>
<dbReference type="PANTHER" id="PTHR43273:SF3">
    <property type="entry name" value="ANAEROBIC SULFATASE-MATURATING ENZYME HOMOLOG ASLB-RELATED"/>
    <property type="match status" value="1"/>
</dbReference>
<keyword evidence="3" id="KW-0949">S-adenosyl-L-methionine</keyword>
<dbReference type="NCBIfam" id="TIGR03942">
    <property type="entry name" value="sulfatase_rSAM"/>
    <property type="match status" value="1"/>
</dbReference>
<evidence type="ECO:0000256" key="6">
    <source>
        <dbReference type="ARBA" id="ARBA00023014"/>
    </source>
</evidence>
<organism evidence="9 10">
    <name type="scientific">Streptobacillus felis</name>
    <dbReference type="NCBI Taxonomy" id="1384509"/>
    <lineage>
        <taxon>Bacteria</taxon>
        <taxon>Fusobacteriati</taxon>
        <taxon>Fusobacteriota</taxon>
        <taxon>Fusobacteriia</taxon>
        <taxon>Fusobacteriales</taxon>
        <taxon>Leptotrichiaceae</taxon>
        <taxon>Streptobacillus</taxon>
    </lineage>
</organism>
<keyword evidence="10" id="KW-1185">Reference proteome</keyword>
<dbReference type="NCBIfam" id="TIGR04085">
    <property type="entry name" value="rSAM_more_4Fe4S"/>
    <property type="match status" value="1"/>
</dbReference>
<evidence type="ECO:0000256" key="3">
    <source>
        <dbReference type="ARBA" id="ARBA00022691"/>
    </source>
</evidence>
<comment type="similarity">
    <text evidence="7">Belongs to the radical SAM superfamily. Anaerobic sulfatase-maturating enzyme family.</text>
</comment>
<dbReference type="GO" id="GO:0051539">
    <property type="term" value="F:4 iron, 4 sulfur cluster binding"/>
    <property type="evidence" value="ECO:0007669"/>
    <property type="project" value="UniProtKB-KW"/>
</dbReference>
<dbReference type="Proteomes" id="UP000526184">
    <property type="component" value="Unassembled WGS sequence"/>
</dbReference>
<dbReference type="InterPro" id="IPR023885">
    <property type="entry name" value="4Fe4S-binding_SPASM_dom"/>
</dbReference>
<gene>
    <name evidence="9" type="ORF">HP397_00600</name>
</gene>
<dbReference type="PROSITE" id="PS51918">
    <property type="entry name" value="RADICAL_SAM"/>
    <property type="match status" value="1"/>
</dbReference>
<dbReference type="InterPro" id="IPR007197">
    <property type="entry name" value="rSAM"/>
</dbReference>
<dbReference type="EMBL" id="JABMKT010000001">
    <property type="protein sequence ID" value="NYV27326.1"/>
    <property type="molecule type" value="Genomic_DNA"/>
</dbReference>
<dbReference type="SFLD" id="SFLDF00289">
    <property type="entry name" value="anaerobic_Cys-type_sulfatase-m"/>
    <property type="match status" value="1"/>
</dbReference>
<dbReference type="PANTHER" id="PTHR43273">
    <property type="entry name" value="ANAEROBIC SULFATASE-MATURATING ENZYME HOMOLOG ASLB-RELATED"/>
    <property type="match status" value="1"/>
</dbReference>
<dbReference type="InterPro" id="IPR047207">
    <property type="entry name" value="SPASM_anSME"/>
</dbReference>
<evidence type="ECO:0000256" key="2">
    <source>
        <dbReference type="ARBA" id="ARBA00022485"/>
    </source>
</evidence>
<proteinExistence type="inferred from homology"/>
<keyword evidence="4" id="KW-0479">Metal-binding</keyword>
<keyword evidence="5" id="KW-0408">Iron</keyword>
<dbReference type="RefSeq" id="WP_180135244.1">
    <property type="nucleotide sequence ID" value="NZ_JABMKT010000001.1"/>
</dbReference>
<name>A0A7Z0PDQ3_9FUSO</name>
<dbReference type="GO" id="GO:0016491">
    <property type="term" value="F:oxidoreductase activity"/>
    <property type="evidence" value="ECO:0007669"/>
    <property type="project" value="InterPro"/>
</dbReference>
<keyword evidence="2" id="KW-0004">4Fe-4S</keyword>
<dbReference type="SFLD" id="SFLDG01386">
    <property type="entry name" value="main_SPASM_domain-containing"/>
    <property type="match status" value="1"/>
</dbReference>
<reference evidence="9 10" key="1">
    <citation type="submission" date="2020-05" db="EMBL/GenBank/DDBJ databases">
        <title>Streptobacillus felis strain LHL191014123.</title>
        <authorList>
            <person name="Fawzy A."/>
            <person name="Rau J."/>
            <person name="Risse K."/>
            <person name="Schauerte N."/>
            <person name="Geiger C."/>
            <person name="Blom J."/>
            <person name="Imirzalioglu C."/>
            <person name="Falgenhauer J."/>
            <person name="Bach A."/>
            <person name="Herden C."/>
            <person name="Eisenberg T."/>
        </authorList>
    </citation>
    <scope>NUCLEOTIDE SEQUENCE [LARGE SCALE GENOMIC DNA]</scope>
    <source>
        <strain evidence="9 10">LHL191014123</strain>
    </source>
</reference>
<evidence type="ECO:0000256" key="7">
    <source>
        <dbReference type="ARBA" id="ARBA00023601"/>
    </source>
</evidence>
<feature type="domain" description="Radical SAM core" evidence="8">
    <location>
        <begin position="5"/>
        <end position="231"/>
    </location>
</feature>
<sequence>MKLNKLRSINLLIKPASCNCNLRCSYCFYFDVAENRETYTYGNMTFETLENLVKNVYDCVEYQVNFLFQGGEPTMRGINYFYKLHELVEKYNKNSINTTFSLQTNATLLNQRWFDLFKKYNYLIGVSLDGTKDIHDIFRIDIRQKGTFDSVLNNIKKLRENNIDFNILCVINSEVAKNAKRIYNFFKEQNFKFIQFIPALDPLKNYDKQDYTLNAENYGKFLDEIFNLWNEDLEKGNIISIRYFENLLLILTGRNPEACDMVGHCSVNTVIEADGSVYPCDFYVIDERRLGNINTDSIPDIIFSEKALNFVKESFKLDENCKTCKYLKICRSGCKRHKDQNNINKFCESYKYFLGRNLDKLVEIRNKYIIR</sequence>
<dbReference type="Pfam" id="PF13186">
    <property type="entry name" value="SPASM"/>
    <property type="match status" value="1"/>
</dbReference>
<dbReference type="Pfam" id="PF04055">
    <property type="entry name" value="Radical_SAM"/>
    <property type="match status" value="1"/>
</dbReference>